<name>A0ABR3FB58_9AGAR</name>
<gene>
    <name evidence="4" type="ORF">V5O48_009550</name>
</gene>
<reference evidence="4 5" key="1">
    <citation type="submission" date="2024-02" db="EMBL/GenBank/DDBJ databases">
        <title>A draft genome for the cacao thread blight pathogen Marasmius crinis-equi.</title>
        <authorList>
            <person name="Cohen S.P."/>
            <person name="Baruah I.K."/>
            <person name="Amoako-Attah I."/>
            <person name="Bukari Y."/>
            <person name="Meinhardt L.W."/>
            <person name="Bailey B.A."/>
        </authorList>
    </citation>
    <scope>NUCLEOTIDE SEQUENCE [LARGE SCALE GENOMIC DNA]</scope>
    <source>
        <strain evidence="4 5">GH-76</strain>
    </source>
</reference>
<comment type="caution">
    <text evidence="4">The sequence shown here is derived from an EMBL/GenBank/DDBJ whole genome shotgun (WGS) entry which is preliminary data.</text>
</comment>
<sequence length="120" mass="13296">MLRLTPIATSCQPQTRIVGADVPKYRGKMVHLVGRFISIENASDKTFAVLAADDEEVIIVNPHDLPIPPKKLEVVGTVEEDTDRIIAVSVISLGDSLDMSLVRKAASYMQDPRFRDLFTM</sequence>
<organism evidence="4 5">
    <name type="scientific">Marasmius crinis-equi</name>
    <dbReference type="NCBI Taxonomy" id="585013"/>
    <lineage>
        <taxon>Eukaryota</taxon>
        <taxon>Fungi</taxon>
        <taxon>Dikarya</taxon>
        <taxon>Basidiomycota</taxon>
        <taxon>Agaricomycotina</taxon>
        <taxon>Agaricomycetes</taxon>
        <taxon>Agaricomycetidae</taxon>
        <taxon>Agaricales</taxon>
        <taxon>Marasmiineae</taxon>
        <taxon>Marasmiaceae</taxon>
        <taxon>Marasmius</taxon>
    </lineage>
</organism>
<dbReference type="SUPFAM" id="SSF50249">
    <property type="entry name" value="Nucleic acid-binding proteins"/>
    <property type="match status" value="1"/>
</dbReference>
<comment type="similarity">
    <text evidence="2">Belongs to the replication factor A protein 3 family.</text>
</comment>
<evidence type="ECO:0000313" key="4">
    <source>
        <dbReference type="EMBL" id="KAL0572411.1"/>
    </source>
</evidence>
<dbReference type="EMBL" id="JBAHYK010000632">
    <property type="protein sequence ID" value="KAL0572411.1"/>
    <property type="molecule type" value="Genomic_DNA"/>
</dbReference>
<keyword evidence="5" id="KW-1185">Reference proteome</keyword>
<evidence type="ECO:0000256" key="2">
    <source>
        <dbReference type="ARBA" id="ARBA00009761"/>
    </source>
</evidence>
<proteinExistence type="inferred from homology"/>
<dbReference type="InterPro" id="IPR012340">
    <property type="entry name" value="NA-bd_OB-fold"/>
</dbReference>
<comment type="subcellular location">
    <subcellularLocation>
        <location evidence="1">Nucleus</location>
    </subcellularLocation>
</comment>
<evidence type="ECO:0000256" key="1">
    <source>
        <dbReference type="ARBA" id="ARBA00004123"/>
    </source>
</evidence>
<dbReference type="Pfam" id="PF08661">
    <property type="entry name" value="Rep_fac-A_3"/>
    <property type="match status" value="1"/>
</dbReference>
<evidence type="ECO:0000256" key="3">
    <source>
        <dbReference type="ARBA" id="ARBA00023242"/>
    </source>
</evidence>
<dbReference type="InterPro" id="IPR013970">
    <property type="entry name" value="Rfa2"/>
</dbReference>
<keyword evidence="3" id="KW-0539">Nucleus</keyword>
<accession>A0ABR3FB58</accession>
<dbReference type="Proteomes" id="UP001465976">
    <property type="component" value="Unassembled WGS sequence"/>
</dbReference>
<evidence type="ECO:0008006" key="6">
    <source>
        <dbReference type="Google" id="ProtNLM"/>
    </source>
</evidence>
<protein>
    <recommendedName>
        <fullName evidence="6">Replication factor A protein 3</fullName>
    </recommendedName>
</protein>
<dbReference type="Gene3D" id="2.40.50.140">
    <property type="entry name" value="Nucleic acid-binding proteins"/>
    <property type="match status" value="1"/>
</dbReference>
<evidence type="ECO:0000313" key="5">
    <source>
        <dbReference type="Proteomes" id="UP001465976"/>
    </source>
</evidence>